<protein>
    <submittedName>
        <fullName evidence="4">NUDIX hydrolase</fullName>
    </submittedName>
</protein>
<organism evidence="4 5">
    <name type="scientific">Corynebacterium zhongnanshanii</name>
    <dbReference type="NCBI Taxonomy" id="2768834"/>
    <lineage>
        <taxon>Bacteria</taxon>
        <taxon>Bacillati</taxon>
        <taxon>Actinomycetota</taxon>
        <taxon>Actinomycetes</taxon>
        <taxon>Mycobacteriales</taxon>
        <taxon>Corynebacteriaceae</taxon>
        <taxon>Corynebacterium</taxon>
    </lineage>
</organism>
<dbReference type="Pfam" id="PF00293">
    <property type="entry name" value="NUDIX"/>
    <property type="match status" value="1"/>
</dbReference>
<reference evidence="4 5" key="1">
    <citation type="submission" date="2019-10" db="EMBL/GenBank/DDBJ databases">
        <title>Corynebacterium sp novel species isolated from the respiratory tract of Marmot.</title>
        <authorList>
            <person name="Zhang G."/>
        </authorList>
    </citation>
    <scope>NUCLEOTIDE SEQUENCE [LARGE SCALE GENOMIC DNA]</scope>
    <source>
        <strain evidence="4 5">336</strain>
    </source>
</reference>
<evidence type="ECO:0000313" key="4">
    <source>
        <dbReference type="EMBL" id="KAB3519828.1"/>
    </source>
</evidence>
<dbReference type="SUPFAM" id="SSF46785">
    <property type="entry name" value="Winged helix' DNA-binding domain"/>
    <property type="match status" value="1"/>
</dbReference>
<dbReference type="CDD" id="cd18873">
    <property type="entry name" value="NUDIX_NadM_like"/>
    <property type="match status" value="1"/>
</dbReference>
<dbReference type="PANTHER" id="PTHR43736:SF4">
    <property type="entry name" value="SLR1690 PROTEIN"/>
    <property type="match status" value="1"/>
</dbReference>
<dbReference type="Gene3D" id="3.90.79.10">
    <property type="entry name" value="Nucleoside Triphosphate Pyrophosphohydrolase"/>
    <property type="match status" value="1"/>
</dbReference>
<evidence type="ECO:0000259" key="3">
    <source>
        <dbReference type="Pfam" id="PF21906"/>
    </source>
</evidence>
<dbReference type="InterPro" id="IPR036388">
    <property type="entry name" value="WH-like_DNA-bd_sf"/>
</dbReference>
<dbReference type="EMBL" id="WBZJ01000003">
    <property type="protein sequence ID" value="KAB3519828.1"/>
    <property type="molecule type" value="Genomic_DNA"/>
</dbReference>
<dbReference type="Gene3D" id="1.10.10.10">
    <property type="entry name" value="Winged helix-like DNA-binding domain superfamily/Winged helix DNA-binding domain"/>
    <property type="match status" value="1"/>
</dbReference>
<evidence type="ECO:0000259" key="2">
    <source>
        <dbReference type="Pfam" id="PF00293"/>
    </source>
</evidence>
<dbReference type="SUPFAM" id="SSF55811">
    <property type="entry name" value="Nudix"/>
    <property type="match status" value="1"/>
</dbReference>
<comment type="caution">
    <text evidence="4">The sequence shown here is derived from an EMBL/GenBank/DDBJ whole genome shotgun (WGS) entry which is preliminary data.</text>
</comment>
<feature type="domain" description="Nudix hydrolase" evidence="2">
    <location>
        <begin position="26"/>
        <end position="155"/>
    </location>
</feature>
<name>A0ABQ6VE22_9CORY</name>
<feature type="domain" description="NrtR DNA-binding winged helix" evidence="3">
    <location>
        <begin position="172"/>
        <end position="232"/>
    </location>
</feature>
<accession>A0ABQ6VE22</accession>
<dbReference type="InterPro" id="IPR015797">
    <property type="entry name" value="NUDIX_hydrolase-like_dom_sf"/>
</dbReference>
<keyword evidence="5" id="KW-1185">Reference proteome</keyword>
<dbReference type="PANTHER" id="PTHR43736">
    <property type="entry name" value="ADP-RIBOSE PYROPHOSPHATASE"/>
    <property type="match status" value="1"/>
</dbReference>
<dbReference type="InterPro" id="IPR054105">
    <property type="entry name" value="WHD_NrtR"/>
</dbReference>
<dbReference type="InterPro" id="IPR036390">
    <property type="entry name" value="WH_DNA-bd_sf"/>
</dbReference>
<sequence length="257" mass="28710">MDNVHSPNISTPSGPLRDHAGTPKFRHQAIAVVMSVDAHDGLRVLLHRRHRAPFSGGLALVSGPVDVKETIDEALLRHLDNAGVHRDMFEHFEQVETRSDVDRDPYDRTIATVYLVLLPAAQAQKLGEDSTAYRWVPIKDEQINNLAFDHSEIVQNTVERLRAKITYSNISFALAPEEFTILDLNVIYRHVLGFPIDTTNLGRVLSRRGLLVETGEKRKPHGGGRPARVYRFVSRELSITDPSAMFRPAGTSIVQPG</sequence>
<proteinExistence type="predicted"/>
<feature type="compositionally biased region" description="Polar residues" evidence="1">
    <location>
        <begin position="1"/>
        <end position="13"/>
    </location>
</feature>
<dbReference type="Pfam" id="PF21906">
    <property type="entry name" value="WHD_NrtR"/>
    <property type="match status" value="1"/>
</dbReference>
<gene>
    <name evidence="4" type="ORF">F8377_07885</name>
</gene>
<evidence type="ECO:0000313" key="5">
    <source>
        <dbReference type="Proteomes" id="UP000436181"/>
    </source>
</evidence>
<dbReference type="Proteomes" id="UP000436181">
    <property type="component" value="Unassembled WGS sequence"/>
</dbReference>
<feature type="region of interest" description="Disordered" evidence="1">
    <location>
        <begin position="1"/>
        <end position="21"/>
    </location>
</feature>
<dbReference type="GO" id="GO:0016787">
    <property type="term" value="F:hydrolase activity"/>
    <property type="evidence" value="ECO:0007669"/>
    <property type="project" value="UniProtKB-KW"/>
</dbReference>
<keyword evidence="4" id="KW-0378">Hydrolase</keyword>
<dbReference type="InterPro" id="IPR000086">
    <property type="entry name" value="NUDIX_hydrolase_dom"/>
</dbReference>
<evidence type="ECO:0000256" key="1">
    <source>
        <dbReference type="SAM" id="MobiDB-lite"/>
    </source>
</evidence>